<proteinExistence type="predicted"/>
<sequence length="273" mass="30766">MPEIYSLLQIYNNKTNQVSQKNRHYLKKELVGIVCYVKRGLTSKNKWNRTDILIQVGKPDELEKVAVFGWGAQAAVLEGAQLNNFIRLTNMIVVPEDIGKRETWNGTIEFKLKFTRSSTLTIIEQGQIAASQQNTNMIEEGPSTSAAIQNPHVGNVQNSSYASNATSDVDRDVEYVSPAPSPVVSDIEVVLDTQEQAVPAANQIISRPSRPTRAARGRRPLVSHSNRVYSHLQYLHDATRQVRRMTNGILNCSQTCILINKQFLKKIYKIFRK</sequence>
<evidence type="ECO:0000313" key="2">
    <source>
        <dbReference type="WBParaSite" id="Minc3s01820g26516"/>
    </source>
</evidence>
<dbReference type="WBParaSite" id="Minc3s01820g26516">
    <property type="protein sequence ID" value="Minc3s01820g26516"/>
    <property type="gene ID" value="Minc3s01820g26516"/>
</dbReference>
<dbReference type="AlphaFoldDB" id="A0A914MNM3"/>
<name>A0A914MNM3_MELIC</name>
<accession>A0A914MNM3</accession>
<protein>
    <submittedName>
        <fullName evidence="2">Uncharacterized protein</fullName>
    </submittedName>
</protein>
<evidence type="ECO:0000313" key="1">
    <source>
        <dbReference type="Proteomes" id="UP000887563"/>
    </source>
</evidence>
<dbReference type="Proteomes" id="UP000887563">
    <property type="component" value="Unplaced"/>
</dbReference>
<organism evidence="1 2">
    <name type="scientific">Meloidogyne incognita</name>
    <name type="common">Southern root-knot nematode worm</name>
    <name type="synonym">Oxyuris incognita</name>
    <dbReference type="NCBI Taxonomy" id="6306"/>
    <lineage>
        <taxon>Eukaryota</taxon>
        <taxon>Metazoa</taxon>
        <taxon>Ecdysozoa</taxon>
        <taxon>Nematoda</taxon>
        <taxon>Chromadorea</taxon>
        <taxon>Rhabditida</taxon>
        <taxon>Tylenchina</taxon>
        <taxon>Tylenchomorpha</taxon>
        <taxon>Tylenchoidea</taxon>
        <taxon>Meloidogynidae</taxon>
        <taxon>Meloidogyninae</taxon>
        <taxon>Meloidogyne</taxon>
        <taxon>Meloidogyne incognita group</taxon>
    </lineage>
</organism>
<reference evidence="2" key="1">
    <citation type="submission" date="2022-11" db="UniProtKB">
        <authorList>
            <consortium name="WormBaseParasite"/>
        </authorList>
    </citation>
    <scope>IDENTIFICATION</scope>
</reference>
<keyword evidence="1" id="KW-1185">Reference proteome</keyword>